<evidence type="ECO:0000313" key="2">
    <source>
        <dbReference type="Proteomes" id="UP000269945"/>
    </source>
</evidence>
<feature type="non-terminal residue" evidence="1">
    <location>
        <position position="87"/>
    </location>
</feature>
<dbReference type="AlphaFoldDB" id="A0A9X9MAY8"/>
<protein>
    <submittedName>
        <fullName evidence="1">Uncharacterized protein</fullName>
    </submittedName>
</protein>
<evidence type="ECO:0000313" key="1">
    <source>
        <dbReference type="EMBL" id="VCX41126.1"/>
    </source>
</evidence>
<comment type="caution">
    <text evidence="1">The sequence shown here is derived from an EMBL/GenBank/DDBJ whole genome shotgun (WGS) entry which is preliminary data.</text>
</comment>
<dbReference type="EMBL" id="CYRY02045621">
    <property type="protein sequence ID" value="VCX41126.1"/>
    <property type="molecule type" value="Genomic_DNA"/>
</dbReference>
<gene>
    <name evidence="1" type="ORF">BN2614_LOCUS1</name>
</gene>
<sequence length="87" mass="9806">MAIPLKTPIPQSSFRCSSEIKWDQPVHISKSPAWRPGCLPPLLQLLQKLLFLMDFTTGFCVAATYHSDDLPLQPLTIYTAECRGDME</sequence>
<accession>A0A9X9MAY8</accession>
<proteinExistence type="predicted"/>
<reference evidence="1 2" key="1">
    <citation type="submission" date="2018-10" db="EMBL/GenBank/DDBJ databases">
        <authorList>
            <person name="Ekblom R."/>
            <person name="Jareborg N."/>
        </authorList>
    </citation>
    <scope>NUCLEOTIDE SEQUENCE [LARGE SCALE GENOMIC DNA]</scope>
    <source>
        <tissue evidence="1">Muscle</tissue>
    </source>
</reference>
<keyword evidence="2" id="KW-1185">Reference proteome</keyword>
<organism evidence="1 2">
    <name type="scientific">Gulo gulo</name>
    <name type="common">Wolverine</name>
    <name type="synonym">Gluton</name>
    <dbReference type="NCBI Taxonomy" id="48420"/>
    <lineage>
        <taxon>Eukaryota</taxon>
        <taxon>Metazoa</taxon>
        <taxon>Chordata</taxon>
        <taxon>Craniata</taxon>
        <taxon>Vertebrata</taxon>
        <taxon>Euteleostomi</taxon>
        <taxon>Mammalia</taxon>
        <taxon>Eutheria</taxon>
        <taxon>Laurasiatheria</taxon>
        <taxon>Carnivora</taxon>
        <taxon>Caniformia</taxon>
        <taxon>Musteloidea</taxon>
        <taxon>Mustelidae</taxon>
        <taxon>Guloninae</taxon>
        <taxon>Gulo</taxon>
    </lineage>
</organism>
<name>A0A9X9MAY8_GULGU</name>
<dbReference type="Proteomes" id="UP000269945">
    <property type="component" value="Unassembled WGS sequence"/>
</dbReference>